<protein>
    <submittedName>
        <fullName evidence="1">Uncharacterized protein</fullName>
    </submittedName>
</protein>
<comment type="caution">
    <text evidence="1">The sequence shown here is derived from an EMBL/GenBank/DDBJ whole genome shotgun (WGS) entry which is preliminary data.</text>
</comment>
<dbReference type="OrthoDB" id="6500128at2759"/>
<reference evidence="1" key="1">
    <citation type="submission" date="2022-07" db="EMBL/GenBank/DDBJ databases">
        <title>Phylogenomic reconstructions and comparative analyses of Kickxellomycotina fungi.</title>
        <authorList>
            <person name="Reynolds N.K."/>
            <person name="Stajich J.E."/>
            <person name="Barry K."/>
            <person name="Grigoriev I.V."/>
            <person name="Crous P."/>
            <person name="Smith M.E."/>
        </authorList>
    </citation>
    <scope>NUCLEOTIDE SEQUENCE</scope>
    <source>
        <strain evidence="1">BCRC 34381</strain>
    </source>
</reference>
<dbReference type="EMBL" id="JANBOI010002024">
    <property type="protein sequence ID" value="KAJ1725265.1"/>
    <property type="molecule type" value="Genomic_DNA"/>
</dbReference>
<dbReference type="Proteomes" id="UP001143981">
    <property type="component" value="Unassembled WGS sequence"/>
</dbReference>
<evidence type="ECO:0000313" key="1">
    <source>
        <dbReference type="EMBL" id="KAJ1725265.1"/>
    </source>
</evidence>
<dbReference type="AlphaFoldDB" id="A0A9W7Y8C0"/>
<accession>A0A9W7Y8C0</accession>
<gene>
    <name evidence="1" type="ORF">LPJ61_005658</name>
</gene>
<sequence>MLHAILNKVFFVQEIQLVRLNKLRALTLADVWQLPERFRLATVRQEFVYNVNEPQFLLRAMARMMWQPALLQVALQSLSRMVDIVIPAAQSSLLYYLYASSDNPWYYGYVAAAGMLVVDLAAARLNSFRSYADAEMARASNALKLELFRLPLTRNNERMFQTVPKQAFSISTLIGSLKLAISLSQVSSS</sequence>
<organism evidence="1 2">
    <name type="scientific">Coemansia biformis</name>
    <dbReference type="NCBI Taxonomy" id="1286918"/>
    <lineage>
        <taxon>Eukaryota</taxon>
        <taxon>Fungi</taxon>
        <taxon>Fungi incertae sedis</taxon>
        <taxon>Zoopagomycota</taxon>
        <taxon>Kickxellomycotina</taxon>
        <taxon>Kickxellomycetes</taxon>
        <taxon>Kickxellales</taxon>
        <taxon>Kickxellaceae</taxon>
        <taxon>Coemansia</taxon>
    </lineage>
</organism>
<proteinExistence type="predicted"/>
<keyword evidence="2" id="KW-1185">Reference proteome</keyword>
<name>A0A9W7Y8C0_9FUNG</name>
<evidence type="ECO:0000313" key="2">
    <source>
        <dbReference type="Proteomes" id="UP001143981"/>
    </source>
</evidence>